<dbReference type="GO" id="GO:0008270">
    <property type="term" value="F:zinc ion binding"/>
    <property type="evidence" value="ECO:0007669"/>
    <property type="project" value="UniProtKB-KW"/>
</dbReference>
<reference evidence="7 8" key="1">
    <citation type="journal article" date="2020" name="bioRxiv">
        <title>Sequence and annotation of 42 cannabis genomes reveals extensive copy number variation in cannabinoid synthesis and pathogen resistance genes.</title>
        <authorList>
            <person name="Mckernan K.J."/>
            <person name="Helbert Y."/>
            <person name="Kane L.T."/>
            <person name="Ebling H."/>
            <person name="Zhang L."/>
            <person name="Liu B."/>
            <person name="Eaton Z."/>
            <person name="Mclaughlin S."/>
            <person name="Kingan S."/>
            <person name="Baybayan P."/>
            <person name="Concepcion G."/>
            <person name="Jordan M."/>
            <person name="Riva A."/>
            <person name="Barbazuk W."/>
            <person name="Harkins T."/>
        </authorList>
    </citation>
    <scope>NUCLEOTIDE SEQUENCE [LARGE SCALE GENOMIC DNA]</scope>
    <source>
        <strain evidence="8">cv. Jamaican Lion 4</strain>
        <tissue evidence="7">Leaf</tissue>
    </source>
</reference>
<organism evidence="7 8">
    <name type="scientific">Cannabis sativa</name>
    <name type="common">Hemp</name>
    <name type="synonym">Marijuana</name>
    <dbReference type="NCBI Taxonomy" id="3483"/>
    <lineage>
        <taxon>Eukaryota</taxon>
        <taxon>Viridiplantae</taxon>
        <taxon>Streptophyta</taxon>
        <taxon>Embryophyta</taxon>
        <taxon>Tracheophyta</taxon>
        <taxon>Spermatophyta</taxon>
        <taxon>Magnoliopsida</taxon>
        <taxon>eudicotyledons</taxon>
        <taxon>Gunneridae</taxon>
        <taxon>Pentapetalae</taxon>
        <taxon>rosids</taxon>
        <taxon>fabids</taxon>
        <taxon>Rosales</taxon>
        <taxon>Cannabaceae</taxon>
        <taxon>Cannabis</taxon>
    </lineage>
</organism>
<feature type="compositionally biased region" description="Polar residues" evidence="5">
    <location>
        <begin position="10"/>
        <end position="23"/>
    </location>
</feature>
<dbReference type="InterPro" id="IPR012337">
    <property type="entry name" value="RNaseH-like_sf"/>
</dbReference>
<name>A0A7J6GR09_CANSA</name>
<keyword evidence="2 4" id="KW-0863">Zinc-finger</keyword>
<gene>
    <name evidence="7" type="ORF">G4B88_026524</name>
</gene>
<keyword evidence="3" id="KW-0862">Zinc</keyword>
<evidence type="ECO:0000259" key="6">
    <source>
        <dbReference type="PROSITE" id="PS50808"/>
    </source>
</evidence>
<feature type="domain" description="BED-type" evidence="6">
    <location>
        <begin position="48"/>
        <end position="111"/>
    </location>
</feature>
<comment type="caution">
    <text evidence="7">The sequence shown here is derived from an EMBL/GenBank/DDBJ whole genome shotgun (WGS) entry which is preliminary data.</text>
</comment>
<accession>A0A7J6GR09</accession>
<evidence type="ECO:0000313" key="7">
    <source>
        <dbReference type="EMBL" id="KAF4385241.1"/>
    </source>
</evidence>
<feature type="region of interest" description="Disordered" evidence="5">
    <location>
        <begin position="1"/>
        <end position="43"/>
    </location>
</feature>
<keyword evidence="1" id="KW-0479">Metal-binding</keyword>
<evidence type="ECO:0000256" key="2">
    <source>
        <dbReference type="ARBA" id="ARBA00022771"/>
    </source>
</evidence>
<evidence type="ECO:0000256" key="1">
    <source>
        <dbReference type="ARBA" id="ARBA00022723"/>
    </source>
</evidence>
<sequence>MVIDEMVDESTPSPEVNQSPTETPNEDENKDKSKGKKRGKSPTVVRDEKGTLIWEHFTKLEPTDPEDFDEDILKYICKYCDKDFTCDCRNFDTSHLWNHFNNGCEFSPAKEGLDKKQKYFIQISGLQYWLYGLSLDEDEDQLKNMKMKYDKYWRSIDKCNEALLIALVLDPRYKLRYLKHCFSYFHDSNTTNEMVKRVEQIVQAMYDHYGGVTTSFDQFQSQAIVIMLLVMLNLHPHLQSTEKNLGTEFT</sequence>
<proteinExistence type="predicted"/>
<protein>
    <recommendedName>
        <fullName evidence="6">BED-type domain-containing protein</fullName>
    </recommendedName>
</protein>
<evidence type="ECO:0000256" key="5">
    <source>
        <dbReference type="SAM" id="MobiDB-lite"/>
    </source>
</evidence>
<dbReference type="Pfam" id="PF14372">
    <property type="entry name" value="hAT-like_RNase-H"/>
    <property type="match status" value="1"/>
</dbReference>
<dbReference type="AlphaFoldDB" id="A0A7J6GR09"/>
<dbReference type="SUPFAM" id="SSF53098">
    <property type="entry name" value="Ribonuclease H-like"/>
    <property type="match status" value="1"/>
</dbReference>
<evidence type="ECO:0000313" key="8">
    <source>
        <dbReference type="Proteomes" id="UP000583929"/>
    </source>
</evidence>
<dbReference type="PROSITE" id="PS50808">
    <property type="entry name" value="ZF_BED"/>
    <property type="match status" value="1"/>
</dbReference>
<evidence type="ECO:0000256" key="4">
    <source>
        <dbReference type="PROSITE-ProRule" id="PRU00027"/>
    </source>
</evidence>
<dbReference type="GO" id="GO:0003677">
    <property type="term" value="F:DNA binding"/>
    <property type="evidence" value="ECO:0007669"/>
    <property type="project" value="InterPro"/>
</dbReference>
<evidence type="ECO:0000256" key="3">
    <source>
        <dbReference type="ARBA" id="ARBA00022833"/>
    </source>
</evidence>
<dbReference type="Proteomes" id="UP000583929">
    <property type="component" value="Unassembled WGS sequence"/>
</dbReference>
<dbReference type="InterPro" id="IPR025525">
    <property type="entry name" value="hAT-like_transposase_RNase-H"/>
</dbReference>
<keyword evidence="8" id="KW-1185">Reference proteome</keyword>
<dbReference type="InterPro" id="IPR003656">
    <property type="entry name" value="Znf_BED"/>
</dbReference>
<dbReference type="EMBL" id="JAATIQ010000086">
    <property type="protein sequence ID" value="KAF4385241.1"/>
    <property type="molecule type" value="Genomic_DNA"/>
</dbReference>